<dbReference type="Gene3D" id="1.20.1440.80">
    <property type="entry name" value="Gap junction channel protein cysteine-rich domain"/>
    <property type="match status" value="1"/>
</dbReference>
<evidence type="ECO:0000256" key="3">
    <source>
        <dbReference type="ARBA" id="ARBA00022692"/>
    </source>
</evidence>
<dbReference type="EMBL" id="JAUYZG010000001">
    <property type="protein sequence ID" value="KAK2915660.1"/>
    <property type="molecule type" value="Genomic_DNA"/>
</dbReference>
<keyword evidence="3 6" id="KW-0812">Transmembrane</keyword>
<organism evidence="8 9">
    <name type="scientific">Cirrhinus molitorella</name>
    <name type="common">mud carp</name>
    <dbReference type="NCBI Taxonomy" id="172907"/>
    <lineage>
        <taxon>Eukaryota</taxon>
        <taxon>Metazoa</taxon>
        <taxon>Chordata</taxon>
        <taxon>Craniata</taxon>
        <taxon>Vertebrata</taxon>
        <taxon>Euteleostomi</taxon>
        <taxon>Actinopterygii</taxon>
        <taxon>Neopterygii</taxon>
        <taxon>Teleostei</taxon>
        <taxon>Ostariophysi</taxon>
        <taxon>Cypriniformes</taxon>
        <taxon>Cyprinidae</taxon>
        <taxon>Labeoninae</taxon>
        <taxon>Labeonini</taxon>
        <taxon>Cirrhinus</taxon>
    </lineage>
</organism>
<protein>
    <recommendedName>
        <fullName evidence="7">Connexin N-terminal domain-containing protein</fullName>
    </recommendedName>
</protein>
<dbReference type="AlphaFoldDB" id="A0AA88QE28"/>
<evidence type="ECO:0000256" key="2">
    <source>
        <dbReference type="ARBA" id="ARBA00022475"/>
    </source>
</evidence>
<evidence type="ECO:0000313" key="8">
    <source>
        <dbReference type="EMBL" id="KAK2915660.1"/>
    </source>
</evidence>
<keyword evidence="4 6" id="KW-1133">Transmembrane helix</keyword>
<evidence type="ECO:0000256" key="4">
    <source>
        <dbReference type="ARBA" id="ARBA00022989"/>
    </source>
</evidence>
<evidence type="ECO:0000256" key="6">
    <source>
        <dbReference type="SAM" id="Phobius"/>
    </source>
</evidence>
<dbReference type="Pfam" id="PF00029">
    <property type="entry name" value="Connexin"/>
    <property type="match status" value="1"/>
</dbReference>
<dbReference type="InterPro" id="IPR038359">
    <property type="entry name" value="Connexin_N_sf"/>
</dbReference>
<accession>A0AA88QE28</accession>
<evidence type="ECO:0000313" key="9">
    <source>
        <dbReference type="Proteomes" id="UP001187343"/>
    </source>
</evidence>
<dbReference type="InterPro" id="IPR000500">
    <property type="entry name" value="Connexin"/>
</dbReference>
<feature type="domain" description="Connexin N-terminal" evidence="7">
    <location>
        <begin position="38"/>
        <end position="71"/>
    </location>
</feature>
<gene>
    <name evidence="8" type="ORF">Q8A67_000034</name>
</gene>
<sequence length="355" mass="40044">MLGRLLDNVQAYSTAGGKVWLSIRFIFRILVLGKAVESAWEDEQLAFVCNTTQPCCQNMCYDKLFPISHVRLWVLQTILVSMPTLLYLSHLFFILQIEKKFNKQEEMLGNMRSRGANVDVHFKTVKMKWTASSDSLLPANVCPPSAPPNQAQLTNTTCPVAPWARHRQRGKGTFLQPHGFCHCQLRNLKPWQLLPAPPPVKAAQVASGIGPVAAECRLTRLCAGSGKPEVSQLWPSNGCRIWLGFGIVDPARFWLRNSTFNHIQPDCSPSIEMMKHFFHSLDQLSGMWHFCPAVLSDVLLGGISRLDTTESVCILQFLQVTLINYTEGRREELAEGAIQRMVRRNMSRQAQSHDK</sequence>
<dbReference type="GO" id="GO:0007267">
    <property type="term" value="P:cell-cell signaling"/>
    <property type="evidence" value="ECO:0007669"/>
    <property type="project" value="TreeGrafter"/>
</dbReference>
<name>A0AA88QE28_9TELE</name>
<dbReference type="GO" id="GO:0005243">
    <property type="term" value="F:gap junction channel activity"/>
    <property type="evidence" value="ECO:0007669"/>
    <property type="project" value="TreeGrafter"/>
</dbReference>
<dbReference type="InterPro" id="IPR013092">
    <property type="entry name" value="Connexin_N"/>
</dbReference>
<dbReference type="PANTHER" id="PTHR11984:SF33">
    <property type="entry name" value="GAP JUNCTION ALPHA-1 PROTEIN"/>
    <property type="match status" value="1"/>
</dbReference>
<keyword evidence="5 6" id="KW-0472">Membrane</keyword>
<dbReference type="PANTHER" id="PTHR11984">
    <property type="entry name" value="CONNEXIN"/>
    <property type="match status" value="1"/>
</dbReference>
<dbReference type="Proteomes" id="UP001187343">
    <property type="component" value="Unassembled WGS sequence"/>
</dbReference>
<dbReference type="GO" id="GO:0007507">
    <property type="term" value="P:heart development"/>
    <property type="evidence" value="ECO:0007669"/>
    <property type="project" value="TreeGrafter"/>
</dbReference>
<dbReference type="PRINTS" id="PR00206">
    <property type="entry name" value="CONNEXIN"/>
</dbReference>
<dbReference type="GO" id="GO:0005922">
    <property type="term" value="C:connexin complex"/>
    <property type="evidence" value="ECO:0007669"/>
    <property type="project" value="InterPro"/>
</dbReference>
<keyword evidence="9" id="KW-1185">Reference proteome</keyword>
<comment type="caution">
    <text evidence="8">The sequence shown here is derived from an EMBL/GenBank/DDBJ whole genome shotgun (WGS) entry which is preliminary data.</text>
</comment>
<dbReference type="GO" id="GO:0010644">
    <property type="term" value="P:cell communication by electrical coupling"/>
    <property type="evidence" value="ECO:0007669"/>
    <property type="project" value="TreeGrafter"/>
</dbReference>
<proteinExistence type="predicted"/>
<evidence type="ECO:0000256" key="5">
    <source>
        <dbReference type="ARBA" id="ARBA00023136"/>
    </source>
</evidence>
<feature type="transmembrane region" description="Helical" evidence="6">
    <location>
        <begin position="73"/>
        <end position="95"/>
    </location>
</feature>
<evidence type="ECO:0000256" key="1">
    <source>
        <dbReference type="ARBA" id="ARBA00004651"/>
    </source>
</evidence>
<dbReference type="SMART" id="SM00037">
    <property type="entry name" value="CNX"/>
    <property type="match status" value="1"/>
</dbReference>
<reference evidence="8" key="1">
    <citation type="submission" date="2023-08" db="EMBL/GenBank/DDBJ databases">
        <title>Chromosome-level Genome Assembly of mud carp (Cirrhinus molitorella).</title>
        <authorList>
            <person name="Liu H."/>
        </authorList>
    </citation>
    <scope>NUCLEOTIDE SEQUENCE</scope>
    <source>
        <strain evidence="8">Prfri</strain>
        <tissue evidence="8">Muscle</tissue>
    </source>
</reference>
<keyword evidence="2" id="KW-1003">Cell membrane</keyword>
<comment type="subcellular location">
    <subcellularLocation>
        <location evidence="1">Cell membrane</location>
        <topology evidence="1">Multi-pass membrane protein</topology>
    </subcellularLocation>
</comment>
<evidence type="ECO:0000259" key="7">
    <source>
        <dbReference type="SMART" id="SM00037"/>
    </source>
</evidence>